<feature type="compositionally biased region" description="Polar residues" evidence="1">
    <location>
        <begin position="727"/>
        <end position="746"/>
    </location>
</feature>
<feature type="compositionally biased region" description="Low complexity" evidence="1">
    <location>
        <begin position="835"/>
        <end position="847"/>
    </location>
</feature>
<feature type="compositionally biased region" description="Polar residues" evidence="1">
    <location>
        <begin position="981"/>
        <end position="1018"/>
    </location>
</feature>
<feature type="region of interest" description="Disordered" evidence="1">
    <location>
        <begin position="867"/>
        <end position="891"/>
    </location>
</feature>
<feature type="compositionally biased region" description="Polar residues" evidence="1">
    <location>
        <begin position="1173"/>
        <end position="1193"/>
    </location>
</feature>
<feature type="compositionally biased region" description="Low complexity" evidence="1">
    <location>
        <begin position="385"/>
        <end position="395"/>
    </location>
</feature>
<accession>A0A6H5J5I7</accession>
<feature type="compositionally biased region" description="Low complexity" evidence="1">
    <location>
        <begin position="870"/>
        <end position="891"/>
    </location>
</feature>
<evidence type="ECO:0000313" key="3">
    <source>
        <dbReference type="Proteomes" id="UP000479190"/>
    </source>
</evidence>
<feature type="compositionally biased region" description="Basic and acidic residues" evidence="1">
    <location>
        <begin position="1019"/>
        <end position="1029"/>
    </location>
</feature>
<name>A0A6H5J5I7_9HYME</name>
<reference evidence="2 3" key="1">
    <citation type="submission" date="2020-02" db="EMBL/GenBank/DDBJ databases">
        <authorList>
            <person name="Ferguson B K."/>
        </authorList>
    </citation>
    <scope>NUCLEOTIDE SEQUENCE [LARGE SCALE GENOMIC DNA]</scope>
</reference>
<proteinExistence type="predicted"/>
<feature type="compositionally biased region" description="Basic and acidic residues" evidence="1">
    <location>
        <begin position="654"/>
        <end position="664"/>
    </location>
</feature>
<feature type="region of interest" description="Disordered" evidence="1">
    <location>
        <begin position="1057"/>
        <end position="1076"/>
    </location>
</feature>
<feature type="region of interest" description="Disordered" evidence="1">
    <location>
        <begin position="32"/>
        <end position="64"/>
    </location>
</feature>
<feature type="region of interest" description="Disordered" evidence="1">
    <location>
        <begin position="654"/>
        <end position="699"/>
    </location>
</feature>
<protein>
    <submittedName>
        <fullName evidence="2">Uncharacterized protein</fullName>
    </submittedName>
</protein>
<evidence type="ECO:0000256" key="1">
    <source>
        <dbReference type="SAM" id="MobiDB-lite"/>
    </source>
</evidence>
<feature type="compositionally biased region" description="Low complexity" evidence="1">
    <location>
        <begin position="671"/>
        <end position="694"/>
    </location>
</feature>
<feature type="compositionally biased region" description="Polar residues" evidence="1">
    <location>
        <begin position="418"/>
        <end position="446"/>
    </location>
</feature>
<feature type="region of interest" description="Disordered" evidence="1">
    <location>
        <begin position="1119"/>
        <end position="1193"/>
    </location>
</feature>
<feature type="compositionally biased region" description="Basic and acidic residues" evidence="1">
    <location>
        <begin position="349"/>
        <end position="369"/>
    </location>
</feature>
<evidence type="ECO:0000313" key="2">
    <source>
        <dbReference type="EMBL" id="CAB0044765.1"/>
    </source>
</evidence>
<feature type="compositionally biased region" description="Polar residues" evidence="1">
    <location>
        <begin position="789"/>
        <end position="823"/>
    </location>
</feature>
<feature type="region of interest" description="Disordered" evidence="1">
    <location>
        <begin position="123"/>
        <end position="188"/>
    </location>
</feature>
<feature type="region of interest" description="Disordered" evidence="1">
    <location>
        <begin position="718"/>
        <end position="855"/>
    </location>
</feature>
<feature type="compositionally biased region" description="Low complexity" evidence="1">
    <location>
        <begin position="1149"/>
        <end position="1163"/>
    </location>
</feature>
<keyword evidence="3" id="KW-1185">Reference proteome</keyword>
<feature type="compositionally biased region" description="Low complexity" evidence="1">
    <location>
        <begin position="1057"/>
        <end position="1067"/>
    </location>
</feature>
<feature type="region of interest" description="Disordered" evidence="1">
    <location>
        <begin position="349"/>
        <end position="460"/>
    </location>
</feature>
<feature type="compositionally biased region" description="Low complexity" evidence="1">
    <location>
        <begin position="146"/>
        <end position="165"/>
    </location>
</feature>
<feature type="compositionally biased region" description="Polar residues" evidence="1">
    <location>
        <begin position="370"/>
        <end position="379"/>
    </location>
</feature>
<feature type="compositionally biased region" description="Basic and acidic residues" evidence="1">
    <location>
        <begin position="167"/>
        <end position="181"/>
    </location>
</feature>
<organism evidence="2 3">
    <name type="scientific">Trichogramma brassicae</name>
    <dbReference type="NCBI Taxonomy" id="86971"/>
    <lineage>
        <taxon>Eukaryota</taxon>
        <taxon>Metazoa</taxon>
        <taxon>Ecdysozoa</taxon>
        <taxon>Arthropoda</taxon>
        <taxon>Hexapoda</taxon>
        <taxon>Insecta</taxon>
        <taxon>Pterygota</taxon>
        <taxon>Neoptera</taxon>
        <taxon>Endopterygota</taxon>
        <taxon>Hymenoptera</taxon>
        <taxon>Apocrita</taxon>
        <taxon>Proctotrupomorpha</taxon>
        <taxon>Chalcidoidea</taxon>
        <taxon>Trichogrammatidae</taxon>
        <taxon>Trichogramma</taxon>
    </lineage>
</organism>
<feature type="compositionally biased region" description="Polar residues" evidence="1">
    <location>
        <begin position="41"/>
        <end position="56"/>
    </location>
</feature>
<dbReference type="EMBL" id="CADCXV010001483">
    <property type="protein sequence ID" value="CAB0044765.1"/>
    <property type="molecule type" value="Genomic_DNA"/>
</dbReference>
<dbReference type="OrthoDB" id="6359887at2759"/>
<feature type="region of interest" description="Disordered" evidence="1">
    <location>
        <begin position="981"/>
        <end position="1033"/>
    </location>
</feature>
<dbReference type="Proteomes" id="UP000479190">
    <property type="component" value="Unassembled WGS sequence"/>
</dbReference>
<sequence length="1273" mass="141577">MDRALQEILRTSRNAGMNLDSQTERPITITPRDYIHDKPTPVNTWSEAPFTRNPSARNDDNDDYTDESYNDVTNVEAFDERNVIKALIKIDQLKRNILQDYGASLPDSILQASRKPLFANEQAEPYKQPAEQPQTCTFHHQHQHQQHQNQQHKPQVPSSMTSSSSQEKVECCHSSHHHDQSEIQMINLSRDDAVRPPKKIFRTKTSTCSQKSSRTESTVSMQDQQVQVELESNKSCKKVRQPVKKRVIEPTVKIISNAAAADSGNDSSTSSTSSTTTDMVIDVNNKEIIVVPKTRDSSVKISKSTSTVSSASIEKQKSKSFQLTYDPVKGVFEVDGYVIDPEKKEIIVRSRVQKASDPRKSKHDKENSVKNKSTSTNTEMPPPKTKSTSTGTSTVKTKEKMSASKKAKLAGKLFPYLPTSSKSRSLPGSRMQSPVKKQSKSVPNSPKKSRKSLQEEREYRHQFTQVSIDSSTTTTDTSSLLCSDSNGSKRLYCRIETVAAQKYMNRRQDISDGSTIYASPPQTTPGMYIDQSANNHSTSINDMLDANGSLKRRVTPEPSPMPESLKLLYMMSTKGDAAATDSGREKAQSENTCQCKNPTCKLLHDQVDGALNYALNHGPEILKEYDKLQYTCHKRIESLTDLITTLRKEKKDMEFSAESLHDHSAPVAGFSQSSRTSQRSQQIHQQRSQTSSQTGKSSELMKKIETVHSALKKTFTETERKIVGKSMQETPRTVPTTDHSSNSTIELSKDSTIIISDDEEDQTIVNSSKSPAKPKILKDERVNVDLSLLRQQLRNKSPEPTRSSADPNSGDPVSQVSTRSPSTKCRRKIAGTEETQSTASSPSKSTSDPFKIPKLKPSVHVAPFPALRSPQQQQQQQQQQQKQQQPQQPQQHFNKLSAFAKSTLVKNMDKSMEKSIESLDKLKKASSDSMHTLPDMVIELQQSQENNDGYERISQISMYSLPDENIDDLIISDICEESKSKSTTPALNSNNSRDGNFSNSNSRNMSGLSGVSEITSSHSSDRNRVKCPSEPEEMEEGLKQVGLFWAASTLKKTREASALGSSSSSEGTPVNTGTRLVSPFKKQQDGSIIEIPEISDVSSISIKHTNMSTDRSILVKGRCSTPNRKLGSNNSNTSNFSVKRSNPSEHGINFNHPNHPLNPNISHHSTRSDRRSVQSNNQLNSNGCYTTEKSVHSNHQFESIYSNRGMESIHSNRVVESIHSTRQVETVNSNNEKNSFNGSDSTISTLASIRSVNVVHNESADVSIPNISFPEKI</sequence>
<dbReference type="AlphaFoldDB" id="A0A6H5J5I7"/>
<gene>
    <name evidence="2" type="ORF">TBRA_LOCUS16353</name>
</gene>
<feature type="compositionally biased region" description="Polar residues" evidence="1">
    <location>
        <begin position="1120"/>
        <end position="1141"/>
    </location>
</feature>